<dbReference type="NCBIfam" id="NF008761">
    <property type="entry name" value="PRK11797.1"/>
    <property type="match status" value="1"/>
</dbReference>
<proteinExistence type="inferred from homology"/>
<feature type="active site" description="Proton donor" evidence="6">
    <location>
        <position position="20"/>
    </location>
</feature>
<dbReference type="EMBL" id="DYUC01000054">
    <property type="protein sequence ID" value="HJG86531.1"/>
    <property type="molecule type" value="Genomic_DNA"/>
</dbReference>
<accession>A0A921MMH6</accession>
<dbReference type="InterPro" id="IPR023750">
    <property type="entry name" value="RbsD-like_sf"/>
</dbReference>
<dbReference type="SUPFAM" id="SSF102546">
    <property type="entry name" value="RbsD-like"/>
    <property type="match status" value="1"/>
</dbReference>
<dbReference type="AlphaFoldDB" id="A0A921MMH6"/>
<dbReference type="GO" id="GO:0048029">
    <property type="term" value="F:monosaccharide binding"/>
    <property type="evidence" value="ECO:0007669"/>
    <property type="project" value="InterPro"/>
</dbReference>
<comment type="catalytic activity">
    <reaction evidence="1 6">
        <text>beta-D-ribopyranose = beta-D-ribofuranose</text>
        <dbReference type="Rhea" id="RHEA:25432"/>
        <dbReference type="ChEBI" id="CHEBI:27476"/>
        <dbReference type="ChEBI" id="CHEBI:47002"/>
        <dbReference type="EC" id="5.4.99.62"/>
    </reaction>
</comment>
<evidence type="ECO:0000256" key="1">
    <source>
        <dbReference type="ARBA" id="ARBA00000223"/>
    </source>
</evidence>
<dbReference type="HAMAP" id="MF_01661">
    <property type="entry name" value="D_rib_pyranase"/>
    <property type="match status" value="1"/>
</dbReference>
<organism evidence="7 8">
    <name type="scientific">Pseudoflavonifractor capillosus</name>
    <dbReference type="NCBI Taxonomy" id="106588"/>
    <lineage>
        <taxon>Bacteria</taxon>
        <taxon>Bacillati</taxon>
        <taxon>Bacillota</taxon>
        <taxon>Clostridia</taxon>
        <taxon>Eubacteriales</taxon>
        <taxon>Oscillospiraceae</taxon>
        <taxon>Pseudoflavonifractor</taxon>
    </lineage>
</organism>
<dbReference type="GO" id="GO:0016872">
    <property type="term" value="F:intramolecular lyase activity"/>
    <property type="evidence" value="ECO:0007669"/>
    <property type="project" value="UniProtKB-UniRule"/>
</dbReference>
<comment type="subunit">
    <text evidence="6">Homodecamer.</text>
</comment>
<feature type="binding site" evidence="6">
    <location>
        <position position="28"/>
    </location>
    <ligand>
        <name>substrate</name>
    </ligand>
</feature>
<feature type="binding site" evidence="6">
    <location>
        <begin position="121"/>
        <end position="123"/>
    </location>
    <ligand>
        <name>substrate</name>
    </ligand>
</feature>
<feature type="binding site" evidence="6">
    <location>
        <position position="99"/>
    </location>
    <ligand>
        <name>substrate</name>
    </ligand>
</feature>
<dbReference type="PANTHER" id="PTHR37831">
    <property type="entry name" value="D-RIBOSE PYRANASE"/>
    <property type="match status" value="1"/>
</dbReference>
<evidence type="ECO:0000256" key="6">
    <source>
        <dbReference type="HAMAP-Rule" id="MF_01661"/>
    </source>
</evidence>
<sequence>MHKNCMMNSDINRVLGELGHTDRLCIGDCGLPVPAGVEKIDLALKKGIPGFWDVLEAVAENMLVEQVTVAEEMKLHCPELLEKIRRYFGTAVELRFVSHAQLKKETQCCKAIVRTGEMTPYANIILTAACLF</sequence>
<dbReference type="InterPro" id="IPR023064">
    <property type="entry name" value="D-ribose_pyranase"/>
</dbReference>
<keyword evidence="5 6" id="KW-0119">Carbohydrate metabolism</keyword>
<dbReference type="PANTHER" id="PTHR37831:SF1">
    <property type="entry name" value="D-RIBOSE PYRANASE"/>
    <property type="match status" value="1"/>
</dbReference>
<comment type="similarity">
    <text evidence="6">Belongs to the RbsD / FucU family. RbsD subfamily.</text>
</comment>
<evidence type="ECO:0000256" key="4">
    <source>
        <dbReference type="ARBA" id="ARBA00023235"/>
    </source>
</evidence>
<protein>
    <recommendedName>
        <fullName evidence="2 6">D-ribose pyranase</fullName>
        <ecNumber evidence="2 6">5.4.99.62</ecNumber>
    </recommendedName>
</protein>
<dbReference type="Proteomes" id="UP000760668">
    <property type="component" value="Unassembled WGS sequence"/>
</dbReference>
<dbReference type="InterPro" id="IPR007721">
    <property type="entry name" value="RbsD_FucU"/>
</dbReference>
<keyword evidence="3 6" id="KW-0963">Cytoplasm</keyword>
<reference evidence="7" key="1">
    <citation type="journal article" date="2021" name="PeerJ">
        <title>Extensive microbial diversity within the chicken gut microbiome revealed by metagenomics and culture.</title>
        <authorList>
            <person name="Gilroy R."/>
            <person name="Ravi A."/>
            <person name="Getino M."/>
            <person name="Pursley I."/>
            <person name="Horton D.L."/>
            <person name="Alikhan N.F."/>
            <person name="Baker D."/>
            <person name="Gharbi K."/>
            <person name="Hall N."/>
            <person name="Watson M."/>
            <person name="Adriaenssens E.M."/>
            <person name="Foster-Nyarko E."/>
            <person name="Jarju S."/>
            <person name="Secka A."/>
            <person name="Antonio M."/>
            <person name="Oren A."/>
            <person name="Chaudhuri R.R."/>
            <person name="La Ragione R."/>
            <person name="Hildebrand F."/>
            <person name="Pallen M.J."/>
        </authorList>
    </citation>
    <scope>NUCLEOTIDE SEQUENCE</scope>
    <source>
        <strain evidence="7">CHK179-5677</strain>
    </source>
</reference>
<keyword evidence="4 6" id="KW-0413">Isomerase</keyword>
<comment type="pathway">
    <text evidence="6">Carbohydrate metabolism; D-ribose degradation; D-ribose 5-phosphate from beta-D-ribopyranose: step 1/2.</text>
</comment>
<dbReference type="RefSeq" id="WP_191391202.1">
    <property type="nucleotide sequence ID" value="NZ_DYUC01000054.1"/>
</dbReference>
<dbReference type="Gene3D" id="3.40.1650.10">
    <property type="entry name" value="RbsD-like domain"/>
    <property type="match status" value="1"/>
</dbReference>
<comment type="subcellular location">
    <subcellularLocation>
        <location evidence="6">Cytoplasm</location>
    </subcellularLocation>
</comment>
<evidence type="ECO:0000256" key="5">
    <source>
        <dbReference type="ARBA" id="ARBA00023277"/>
    </source>
</evidence>
<dbReference type="EC" id="5.4.99.62" evidence="2 6"/>
<evidence type="ECO:0000313" key="8">
    <source>
        <dbReference type="Proteomes" id="UP000760668"/>
    </source>
</evidence>
<comment type="function">
    <text evidence="6">Catalyzes the interconversion of beta-pyran and beta-furan forms of D-ribose.</text>
</comment>
<dbReference type="Pfam" id="PF05025">
    <property type="entry name" value="RbsD_FucU"/>
    <property type="match status" value="1"/>
</dbReference>
<evidence type="ECO:0000313" key="7">
    <source>
        <dbReference type="EMBL" id="HJG86531.1"/>
    </source>
</evidence>
<dbReference type="GO" id="GO:0062193">
    <property type="term" value="F:D-ribose pyranase activity"/>
    <property type="evidence" value="ECO:0007669"/>
    <property type="project" value="UniProtKB-EC"/>
</dbReference>
<dbReference type="GO" id="GO:0005829">
    <property type="term" value="C:cytosol"/>
    <property type="evidence" value="ECO:0007669"/>
    <property type="project" value="TreeGrafter"/>
</dbReference>
<comment type="caution">
    <text evidence="7">The sequence shown here is derived from an EMBL/GenBank/DDBJ whole genome shotgun (WGS) entry which is preliminary data.</text>
</comment>
<evidence type="ECO:0000256" key="2">
    <source>
        <dbReference type="ARBA" id="ARBA00012862"/>
    </source>
</evidence>
<dbReference type="GO" id="GO:0019303">
    <property type="term" value="P:D-ribose catabolic process"/>
    <property type="evidence" value="ECO:0007669"/>
    <property type="project" value="UniProtKB-UniRule"/>
</dbReference>
<name>A0A921MMH6_9FIRM</name>
<reference evidence="7" key="2">
    <citation type="submission" date="2021-09" db="EMBL/GenBank/DDBJ databases">
        <authorList>
            <person name="Gilroy R."/>
        </authorList>
    </citation>
    <scope>NUCLEOTIDE SEQUENCE</scope>
    <source>
        <strain evidence="7">CHK179-5677</strain>
    </source>
</reference>
<gene>
    <name evidence="6 7" type="primary">rbsD</name>
    <name evidence="7" type="ORF">K8V01_05860</name>
</gene>
<evidence type="ECO:0000256" key="3">
    <source>
        <dbReference type="ARBA" id="ARBA00022490"/>
    </source>
</evidence>